<evidence type="ECO:0000256" key="1">
    <source>
        <dbReference type="ARBA" id="ARBA00009191"/>
    </source>
</evidence>
<evidence type="ECO:0000256" key="3">
    <source>
        <dbReference type="ARBA" id="ARBA00023180"/>
    </source>
</evidence>
<dbReference type="InterPro" id="IPR011042">
    <property type="entry name" value="6-blade_b-propeller_TolB-like"/>
</dbReference>
<organism evidence="5 6">
    <name type="scientific">Alteromonas macleodii</name>
    <name type="common">Pseudoalteromonas macleodii</name>
    <dbReference type="NCBI Taxonomy" id="28108"/>
    <lineage>
        <taxon>Bacteria</taxon>
        <taxon>Pseudomonadati</taxon>
        <taxon>Pseudomonadota</taxon>
        <taxon>Gammaproteobacteria</taxon>
        <taxon>Alteromonadales</taxon>
        <taxon>Alteromonadaceae</taxon>
        <taxon>Alteromonas/Salinimonas group</taxon>
        <taxon>Alteromonas</taxon>
    </lineage>
</organism>
<protein>
    <submittedName>
        <fullName evidence="5">Gluconolactonase</fullName>
    </submittedName>
</protein>
<sequence>MKMLWGSLILALAYLLLWPVPIDPVSWQAPKNGGFTKAFTENSRLAELKYIDIEGEEGPEDFAINKAGTIATATHSGAVLLMKQGQTSFTSWINTNGRPLGLEYDNKGNLLIADAHRGLLIANAKGELKTLVNQVENTPVVYADDVDIAKNGKVYFTDATIKFAAKDHGGTLSASLLEILEHKGNGRLIEYYPLTASSKVLIDGLVFANGVTMSHDQDSVLVNETGKYRVLRYWLKGPKQGSVDVVIDNLPGFPDNISQAAGGGYYLGLASPRSAPVDGLSDKPFVRKIIQRLPQFLRPQGEPYGHLLKISDSGKVLKSLQDPSGAYPFVTGAIETEYGLFISSLIAPTVGVLPHNKTRSLTDVTDMEGDAYSGN</sequence>
<evidence type="ECO:0000313" key="6">
    <source>
        <dbReference type="Proteomes" id="UP000509458"/>
    </source>
</evidence>
<reference evidence="5 6" key="1">
    <citation type="submission" date="2020-06" db="EMBL/GenBank/DDBJ databases">
        <authorList>
            <person name="Duchaud E."/>
        </authorList>
    </citation>
    <scope>NUCLEOTIDE SEQUENCE [LARGE SCALE GENOMIC DNA]</scope>
    <source>
        <strain evidence="5">Alteromonas fortis</strain>
    </source>
</reference>
<dbReference type="Proteomes" id="UP000509458">
    <property type="component" value="Chromosome"/>
</dbReference>
<feature type="domain" description="Strictosidine synthase conserved region" evidence="4">
    <location>
        <begin position="144"/>
        <end position="238"/>
    </location>
</feature>
<dbReference type="AlphaFoldDB" id="A0A6T9Y228"/>
<keyword evidence="3" id="KW-0325">Glycoprotein</keyword>
<dbReference type="SUPFAM" id="SSF63829">
    <property type="entry name" value="Calcium-dependent phosphotriesterase"/>
    <property type="match status" value="1"/>
</dbReference>
<gene>
    <name evidence="5" type="ORF">ALFOR1_30691</name>
</gene>
<dbReference type="GO" id="GO:0016787">
    <property type="term" value="F:hydrolase activity"/>
    <property type="evidence" value="ECO:0007669"/>
    <property type="project" value="TreeGrafter"/>
</dbReference>
<comment type="similarity">
    <text evidence="1">Belongs to the strictosidine synthase family.</text>
</comment>
<evidence type="ECO:0000313" key="5">
    <source>
        <dbReference type="EMBL" id="CAB9493762.1"/>
    </source>
</evidence>
<keyword evidence="2" id="KW-0597">Phosphoprotein</keyword>
<name>A0A6T9Y228_ALTMA</name>
<dbReference type="Pfam" id="PF20067">
    <property type="entry name" value="SSL_N"/>
    <property type="match status" value="1"/>
</dbReference>
<dbReference type="PANTHER" id="PTHR10426:SF88">
    <property type="entry name" value="ADIPOCYTE PLASMA MEMBRANE-ASSOCIATED PROTEIN HEMOMUCIN-RELATED"/>
    <property type="match status" value="1"/>
</dbReference>
<dbReference type="EMBL" id="LR812090">
    <property type="protein sequence ID" value="CAB9493762.1"/>
    <property type="molecule type" value="Genomic_DNA"/>
</dbReference>
<proteinExistence type="inferred from homology"/>
<dbReference type="PANTHER" id="PTHR10426">
    <property type="entry name" value="STRICTOSIDINE SYNTHASE-RELATED"/>
    <property type="match status" value="1"/>
</dbReference>
<evidence type="ECO:0000259" key="4">
    <source>
        <dbReference type="Pfam" id="PF03088"/>
    </source>
</evidence>
<dbReference type="Gene3D" id="2.120.10.30">
    <property type="entry name" value="TolB, C-terminal domain"/>
    <property type="match status" value="1"/>
</dbReference>
<accession>A0A6T9Y228</accession>
<dbReference type="InterPro" id="IPR018119">
    <property type="entry name" value="Strictosidine_synth_cons-reg"/>
</dbReference>
<dbReference type="RefSeq" id="WP_179983241.1">
    <property type="nucleotide sequence ID" value="NZ_LR812090.1"/>
</dbReference>
<evidence type="ECO:0000256" key="2">
    <source>
        <dbReference type="ARBA" id="ARBA00022553"/>
    </source>
</evidence>
<dbReference type="Pfam" id="PF03088">
    <property type="entry name" value="Str_synth"/>
    <property type="match status" value="1"/>
</dbReference>